<proteinExistence type="predicted"/>
<dbReference type="InterPro" id="IPR036236">
    <property type="entry name" value="Znf_C2H2_sf"/>
</dbReference>
<dbReference type="FunFam" id="3.30.160.60:FF:000257">
    <property type="entry name" value="ZXD family zinc finger C"/>
    <property type="match status" value="1"/>
</dbReference>
<protein>
    <recommendedName>
        <fullName evidence="3">C2H2-type domain-containing protein</fullName>
    </recommendedName>
</protein>
<feature type="non-terminal residue" evidence="4">
    <location>
        <position position="572"/>
    </location>
</feature>
<name>A0ABD0QZK0_CIRMR</name>
<dbReference type="AlphaFoldDB" id="A0ABD0QZK0"/>
<feature type="region of interest" description="Disordered" evidence="2">
    <location>
        <begin position="79"/>
        <end position="98"/>
    </location>
</feature>
<dbReference type="PROSITE" id="PS00028">
    <property type="entry name" value="ZINC_FINGER_C2H2_1"/>
    <property type="match status" value="1"/>
</dbReference>
<keyword evidence="5" id="KW-1185">Reference proteome</keyword>
<feature type="compositionally biased region" description="Low complexity" evidence="2">
    <location>
        <begin position="225"/>
        <end position="236"/>
    </location>
</feature>
<feature type="region of interest" description="Disordered" evidence="2">
    <location>
        <begin position="217"/>
        <end position="237"/>
    </location>
</feature>
<keyword evidence="1" id="KW-0863">Zinc-finger</keyword>
<dbReference type="InterPro" id="IPR013087">
    <property type="entry name" value="Znf_C2H2_type"/>
</dbReference>
<sequence length="572" mass="63140">MTSSLYRPIRIGHSYVKGGAFVSCCYRDTKMEIQGLTDTKNTQYQHGAPLHTTFSQQTTASGINARTRLTENAISGLSGSLGLESDANNNNRARSSPLRVAENGSGCVLSLQNNHDKKYDVQSADAELGDVNASKQKVFNELELLPSEFERADEHDDNDLQMALPLLDTETCEQRHTTERSLSNTSTSSSKSPEELYVVFNIVHKEDDSKERQMSFPYKAEENGSSSPKSKTLSSPNRVATEIAEMNIMDYANQESSSNGDCGPDGTSIPVHETFSGTIMINNQSIIVTIENGILTLATPPEGYAYKEDGMISLKEHLGMKDNEDLVLLNYDGGSKSIGKISNVTSSLQDEPKARFASSDSELTLADDCSLSEMGVTLDSCSSIKQEEGTIRAIEDDSSICQNSKSKPITCEELQPINLLTVTFDTRQNLKIHLVLHTEDQRPFKCTVEGCDWSFTTSYKLKRHLQSHDKSTILKLMLKHMTRRMHLSVKYAVRGFAPPQDSLIIKEHTLNQRDHISVSSQDVRRPSSLSAPCSPTTELTSEKWLSSPAPILAVTSDMTRPVGLKYTSVVTQ</sequence>
<feature type="domain" description="C2H2-type" evidence="3">
    <location>
        <begin position="444"/>
        <end position="473"/>
    </location>
</feature>
<dbReference type="GO" id="GO:0008270">
    <property type="term" value="F:zinc ion binding"/>
    <property type="evidence" value="ECO:0007669"/>
    <property type="project" value="UniProtKB-KW"/>
</dbReference>
<dbReference type="InterPro" id="IPR051061">
    <property type="entry name" value="Zinc_finger_trans_reg"/>
</dbReference>
<evidence type="ECO:0000313" key="4">
    <source>
        <dbReference type="EMBL" id="KAL0190816.1"/>
    </source>
</evidence>
<evidence type="ECO:0000256" key="2">
    <source>
        <dbReference type="SAM" id="MobiDB-lite"/>
    </source>
</evidence>
<dbReference type="Gene3D" id="3.30.160.60">
    <property type="entry name" value="Classic Zinc Finger"/>
    <property type="match status" value="1"/>
</dbReference>
<comment type="caution">
    <text evidence="4">The sequence shown here is derived from an EMBL/GenBank/DDBJ whole genome shotgun (WGS) entry which is preliminary data.</text>
</comment>
<evidence type="ECO:0000256" key="1">
    <source>
        <dbReference type="PROSITE-ProRule" id="PRU00042"/>
    </source>
</evidence>
<keyword evidence="1" id="KW-0862">Zinc</keyword>
<keyword evidence="1" id="KW-0479">Metal-binding</keyword>
<dbReference type="Proteomes" id="UP001529510">
    <property type="component" value="Unassembled WGS sequence"/>
</dbReference>
<dbReference type="SUPFAM" id="SSF57667">
    <property type="entry name" value="beta-beta-alpha zinc fingers"/>
    <property type="match status" value="1"/>
</dbReference>
<evidence type="ECO:0000313" key="5">
    <source>
        <dbReference type="Proteomes" id="UP001529510"/>
    </source>
</evidence>
<dbReference type="Pfam" id="PF00096">
    <property type="entry name" value="zf-C2H2"/>
    <property type="match status" value="1"/>
</dbReference>
<feature type="compositionally biased region" description="Low complexity" evidence="2">
    <location>
        <begin position="79"/>
        <end position="96"/>
    </location>
</feature>
<dbReference type="PANTHER" id="PTHR46179">
    <property type="entry name" value="ZINC FINGER PROTEIN"/>
    <property type="match status" value="1"/>
</dbReference>
<reference evidence="4 5" key="1">
    <citation type="submission" date="2024-05" db="EMBL/GenBank/DDBJ databases">
        <title>Genome sequencing and assembly of Indian major carp, Cirrhinus mrigala (Hamilton, 1822).</title>
        <authorList>
            <person name="Mohindra V."/>
            <person name="Chowdhury L.M."/>
            <person name="Lal K."/>
            <person name="Jena J.K."/>
        </authorList>
    </citation>
    <scope>NUCLEOTIDE SEQUENCE [LARGE SCALE GENOMIC DNA]</scope>
    <source>
        <strain evidence="4">CM1030</strain>
        <tissue evidence="4">Blood</tissue>
    </source>
</reference>
<organism evidence="4 5">
    <name type="scientific">Cirrhinus mrigala</name>
    <name type="common">Mrigala</name>
    <dbReference type="NCBI Taxonomy" id="683832"/>
    <lineage>
        <taxon>Eukaryota</taxon>
        <taxon>Metazoa</taxon>
        <taxon>Chordata</taxon>
        <taxon>Craniata</taxon>
        <taxon>Vertebrata</taxon>
        <taxon>Euteleostomi</taxon>
        <taxon>Actinopterygii</taxon>
        <taxon>Neopterygii</taxon>
        <taxon>Teleostei</taxon>
        <taxon>Ostariophysi</taxon>
        <taxon>Cypriniformes</taxon>
        <taxon>Cyprinidae</taxon>
        <taxon>Labeoninae</taxon>
        <taxon>Labeonini</taxon>
        <taxon>Cirrhinus</taxon>
    </lineage>
</organism>
<evidence type="ECO:0000259" key="3">
    <source>
        <dbReference type="PROSITE" id="PS50157"/>
    </source>
</evidence>
<dbReference type="PANTHER" id="PTHR46179:SF5">
    <property type="entry name" value="ZINC FINGER PROTEIN ZXDC"/>
    <property type="match status" value="1"/>
</dbReference>
<dbReference type="EMBL" id="JAMKFB020000006">
    <property type="protein sequence ID" value="KAL0190816.1"/>
    <property type="molecule type" value="Genomic_DNA"/>
</dbReference>
<dbReference type="SMART" id="SM00355">
    <property type="entry name" value="ZnF_C2H2"/>
    <property type="match status" value="1"/>
</dbReference>
<accession>A0ABD0QZK0</accession>
<gene>
    <name evidence="4" type="ORF">M9458_013514</name>
</gene>
<dbReference type="PROSITE" id="PS50157">
    <property type="entry name" value="ZINC_FINGER_C2H2_2"/>
    <property type="match status" value="1"/>
</dbReference>